<accession>A0ABV4TXR2</accession>
<dbReference type="EMBL" id="JBGUAW010000011">
    <property type="protein sequence ID" value="MFA9462118.1"/>
    <property type="molecule type" value="Genomic_DNA"/>
</dbReference>
<dbReference type="InterPro" id="IPR012338">
    <property type="entry name" value="Beta-lactam/transpept-like"/>
</dbReference>
<sequence length="383" mass="42418">MKNPPFLLLRPMILLLALLLAAPVSGAPVPSPPEVDGHSAFLMDYHSGRVLADQEGDKPWPPASLAKLMTLYTAFTALEEGSVALDDTVRVSEKAWRTKGSRMFLEVGDEVPLKRILKGIIVESGNDACVALAEHVAGSEEAFVQLMNMHGRELGMENTQFANATGLPAEGMKTTARDMAHLAAALIREFSGHYDLFSIRKMTYNEITQYNRNRLMWWDDSVDGMKTGHTEDAGYALVASAKREGMRLISVVMGTGSERARAEESQTLLNYGFRFYRTYKLYNAGESLHEVRVWKGAADHVGVSLPKDLYLTLPRGQRDRLEVTLNFGGPLMAPVPEGTEVGQLVAKLEDRTVTTRPLTTLQEIPEGGFFGRLIDSFRVWLTE</sequence>
<dbReference type="Proteomes" id="UP001575181">
    <property type="component" value="Unassembled WGS sequence"/>
</dbReference>
<evidence type="ECO:0000256" key="3">
    <source>
        <dbReference type="ARBA" id="ARBA00007164"/>
    </source>
</evidence>
<evidence type="ECO:0000256" key="7">
    <source>
        <dbReference type="ARBA" id="ARBA00022729"/>
    </source>
</evidence>
<keyword evidence="8 16" id="KW-0378">Hydrolase</keyword>
<keyword evidence="17" id="KW-1185">Reference proteome</keyword>
<dbReference type="Pfam" id="PF07943">
    <property type="entry name" value="PBP5_C"/>
    <property type="match status" value="1"/>
</dbReference>
<feature type="chain" id="PRO_5045336250" description="serine-type D-Ala-D-Ala carboxypeptidase" evidence="14">
    <location>
        <begin position="27"/>
        <end position="383"/>
    </location>
</feature>
<dbReference type="InterPro" id="IPR015956">
    <property type="entry name" value="Peniciliin-bd_prot_C_sf"/>
</dbReference>
<dbReference type="InterPro" id="IPR001967">
    <property type="entry name" value="Peptidase_S11_N"/>
</dbReference>
<evidence type="ECO:0000256" key="6">
    <source>
        <dbReference type="ARBA" id="ARBA00022670"/>
    </source>
</evidence>
<keyword evidence="6" id="KW-0645">Protease</keyword>
<keyword evidence="9" id="KW-0133">Cell shape</keyword>
<comment type="catalytic activity">
    <reaction evidence="12">
        <text>Preferential cleavage: (Ac)2-L-Lys-D-Ala-|-D-Ala. Also transpeptidation of peptidyl-alanyl moieties that are N-acyl substituents of D-alanine.</text>
        <dbReference type="EC" id="3.4.16.4"/>
    </reaction>
</comment>
<dbReference type="SUPFAM" id="SSF69189">
    <property type="entry name" value="Penicillin-binding protein associated domain"/>
    <property type="match status" value="1"/>
</dbReference>
<comment type="caution">
    <text evidence="16">The sequence shown here is derived from an EMBL/GenBank/DDBJ whole genome shotgun (WGS) entry which is preliminary data.</text>
</comment>
<dbReference type="Pfam" id="PF00768">
    <property type="entry name" value="Peptidase_S11"/>
    <property type="match status" value="1"/>
</dbReference>
<dbReference type="PANTHER" id="PTHR21581:SF6">
    <property type="entry name" value="TRAFFICKING PROTEIN PARTICLE COMPLEX SUBUNIT 12"/>
    <property type="match status" value="1"/>
</dbReference>
<keyword evidence="7 14" id="KW-0732">Signal</keyword>
<feature type="domain" description="Peptidase S11 D-Ala-D-Ala carboxypeptidase A C-terminal" evidence="15">
    <location>
        <begin position="276"/>
        <end position="366"/>
    </location>
</feature>
<name>A0ABV4TXR2_9GAMM</name>
<dbReference type="Gene3D" id="2.60.410.10">
    <property type="entry name" value="D-Ala-D-Ala carboxypeptidase, C-terminal domain"/>
    <property type="match status" value="1"/>
</dbReference>
<dbReference type="SMART" id="SM00936">
    <property type="entry name" value="PBP5_C"/>
    <property type="match status" value="1"/>
</dbReference>
<evidence type="ECO:0000256" key="11">
    <source>
        <dbReference type="ARBA" id="ARBA00023316"/>
    </source>
</evidence>
<evidence type="ECO:0000313" key="17">
    <source>
        <dbReference type="Proteomes" id="UP001575181"/>
    </source>
</evidence>
<evidence type="ECO:0000256" key="1">
    <source>
        <dbReference type="ARBA" id="ARBA00003217"/>
    </source>
</evidence>
<evidence type="ECO:0000256" key="8">
    <source>
        <dbReference type="ARBA" id="ARBA00022801"/>
    </source>
</evidence>
<dbReference type="InterPro" id="IPR018044">
    <property type="entry name" value="Peptidase_S11"/>
</dbReference>
<organism evidence="16 17">
    <name type="scientific">Thiohalorhabdus methylotrophus</name>
    <dbReference type="NCBI Taxonomy" id="3242694"/>
    <lineage>
        <taxon>Bacteria</taxon>
        <taxon>Pseudomonadati</taxon>
        <taxon>Pseudomonadota</taxon>
        <taxon>Gammaproteobacteria</taxon>
        <taxon>Thiohalorhabdales</taxon>
        <taxon>Thiohalorhabdaceae</taxon>
        <taxon>Thiohalorhabdus</taxon>
    </lineage>
</organism>
<feature type="signal peptide" evidence="14">
    <location>
        <begin position="1"/>
        <end position="26"/>
    </location>
</feature>
<keyword evidence="5 16" id="KW-0121">Carboxypeptidase</keyword>
<dbReference type="PANTHER" id="PTHR21581">
    <property type="entry name" value="D-ALANYL-D-ALANINE CARBOXYPEPTIDASE"/>
    <property type="match status" value="1"/>
</dbReference>
<dbReference type="EC" id="3.4.16.4" evidence="4"/>
<comment type="pathway">
    <text evidence="2">Cell wall biogenesis; peptidoglycan biosynthesis.</text>
</comment>
<dbReference type="Gene3D" id="3.40.710.10">
    <property type="entry name" value="DD-peptidase/beta-lactamase superfamily"/>
    <property type="match status" value="1"/>
</dbReference>
<comment type="function">
    <text evidence="1">Removes C-terminal D-alanyl residues from sugar-peptide cell wall precursors.</text>
</comment>
<evidence type="ECO:0000256" key="5">
    <source>
        <dbReference type="ARBA" id="ARBA00022645"/>
    </source>
</evidence>
<protein>
    <recommendedName>
        <fullName evidence="4">serine-type D-Ala-D-Ala carboxypeptidase</fullName>
        <ecNumber evidence="4">3.4.16.4</ecNumber>
    </recommendedName>
</protein>
<keyword evidence="11" id="KW-0961">Cell wall biogenesis/degradation</keyword>
<dbReference type="SUPFAM" id="SSF56601">
    <property type="entry name" value="beta-lactamase/transpeptidase-like"/>
    <property type="match status" value="1"/>
</dbReference>
<gene>
    <name evidence="16" type="ORF">ACERLL_14970</name>
</gene>
<dbReference type="GO" id="GO:0004180">
    <property type="term" value="F:carboxypeptidase activity"/>
    <property type="evidence" value="ECO:0007669"/>
    <property type="project" value="UniProtKB-KW"/>
</dbReference>
<proteinExistence type="inferred from homology"/>
<evidence type="ECO:0000256" key="14">
    <source>
        <dbReference type="SAM" id="SignalP"/>
    </source>
</evidence>
<reference evidence="16 17" key="1">
    <citation type="submission" date="2024-08" db="EMBL/GenBank/DDBJ databases">
        <title>Whole-genome sequencing of halo(alkali)philic microorganisms from hypersaline lakes.</title>
        <authorList>
            <person name="Sorokin D.Y."/>
            <person name="Merkel A.Y."/>
            <person name="Messina E."/>
            <person name="Yakimov M."/>
        </authorList>
    </citation>
    <scope>NUCLEOTIDE SEQUENCE [LARGE SCALE GENOMIC DNA]</scope>
    <source>
        <strain evidence="16 17">Cl-TMA</strain>
    </source>
</reference>
<dbReference type="PRINTS" id="PR00725">
    <property type="entry name" value="DADACBPTASE1"/>
</dbReference>
<evidence type="ECO:0000256" key="2">
    <source>
        <dbReference type="ARBA" id="ARBA00004752"/>
    </source>
</evidence>
<evidence type="ECO:0000313" key="16">
    <source>
        <dbReference type="EMBL" id="MFA9462118.1"/>
    </source>
</evidence>
<keyword evidence="10" id="KW-0573">Peptidoglycan synthesis</keyword>
<evidence type="ECO:0000259" key="15">
    <source>
        <dbReference type="SMART" id="SM00936"/>
    </source>
</evidence>
<evidence type="ECO:0000256" key="9">
    <source>
        <dbReference type="ARBA" id="ARBA00022960"/>
    </source>
</evidence>
<evidence type="ECO:0000256" key="4">
    <source>
        <dbReference type="ARBA" id="ARBA00012448"/>
    </source>
</evidence>
<evidence type="ECO:0000256" key="13">
    <source>
        <dbReference type="RuleBase" id="RU004016"/>
    </source>
</evidence>
<evidence type="ECO:0000256" key="12">
    <source>
        <dbReference type="ARBA" id="ARBA00034000"/>
    </source>
</evidence>
<dbReference type="RefSeq" id="WP_373656907.1">
    <property type="nucleotide sequence ID" value="NZ_JBGUAW010000011.1"/>
</dbReference>
<dbReference type="InterPro" id="IPR012907">
    <property type="entry name" value="Peptidase_S11_C"/>
</dbReference>
<comment type="similarity">
    <text evidence="3 13">Belongs to the peptidase S11 family.</text>
</comment>
<dbReference type="InterPro" id="IPR037167">
    <property type="entry name" value="Peptidase_S11_C_sf"/>
</dbReference>
<evidence type="ECO:0000256" key="10">
    <source>
        <dbReference type="ARBA" id="ARBA00022984"/>
    </source>
</evidence>